<proteinExistence type="predicted"/>
<keyword evidence="2" id="KW-1185">Reference proteome</keyword>
<dbReference type="Proteomes" id="UP000233837">
    <property type="component" value="Unassembled WGS sequence"/>
</dbReference>
<evidence type="ECO:0000313" key="2">
    <source>
        <dbReference type="Proteomes" id="UP000233837"/>
    </source>
</evidence>
<gene>
    <name evidence="1" type="ORF">MA16_Dca004613</name>
</gene>
<reference evidence="1 2" key="1">
    <citation type="journal article" date="2016" name="Sci. Rep.">
        <title>The Dendrobium catenatum Lindl. genome sequence provides insights into polysaccharide synthase, floral development and adaptive evolution.</title>
        <authorList>
            <person name="Zhang G.Q."/>
            <person name="Xu Q."/>
            <person name="Bian C."/>
            <person name="Tsai W.C."/>
            <person name="Yeh C.M."/>
            <person name="Liu K.W."/>
            <person name="Yoshida K."/>
            <person name="Zhang L.S."/>
            <person name="Chang S.B."/>
            <person name="Chen F."/>
            <person name="Shi Y."/>
            <person name="Su Y.Y."/>
            <person name="Zhang Y.Q."/>
            <person name="Chen L.J."/>
            <person name="Yin Y."/>
            <person name="Lin M."/>
            <person name="Huang H."/>
            <person name="Deng H."/>
            <person name="Wang Z.W."/>
            <person name="Zhu S.L."/>
            <person name="Zhao X."/>
            <person name="Deng C."/>
            <person name="Niu S.C."/>
            <person name="Huang J."/>
            <person name="Wang M."/>
            <person name="Liu G.H."/>
            <person name="Yang H.J."/>
            <person name="Xiao X.J."/>
            <person name="Hsiao Y.Y."/>
            <person name="Wu W.L."/>
            <person name="Chen Y.Y."/>
            <person name="Mitsuda N."/>
            <person name="Ohme-Takagi M."/>
            <person name="Luo Y.B."/>
            <person name="Van de Peer Y."/>
            <person name="Liu Z.J."/>
        </authorList>
    </citation>
    <scope>NUCLEOTIDE SEQUENCE [LARGE SCALE GENOMIC DNA]</scope>
    <source>
        <tissue evidence="1">The whole plant</tissue>
    </source>
</reference>
<dbReference type="EMBL" id="KZ503378">
    <property type="protein sequence ID" value="PKU64998.1"/>
    <property type="molecule type" value="Genomic_DNA"/>
</dbReference>
<reference evidence="1 2" key="2">
    <citation type="journal article" date="2017" name="Nature">
        <title>The Apostasia genome and the evolution of orchids.</title>
        <authorList>
            <person name="Zhang G.Q."/>
            <person name="Liu K.W."/>
            <person name="Li Z."/>
            <person name="Lohaus R."/>
            <person name="Hsiao Y.Y."/>
            <person name="Niu S.C."/>
            <person name="Wang J.Y."/>
            <person name="Lin Y.C."/>
            <person name="Xu Q."/>
            <person name="Chen L.J."/>
            <person name="Yoshida K."/>
            <person name="Fujiwara S."/>
            <person name="Wang Z.W."/>
            <person name="Zhang Y.Q."/>
            <person name="Mitsuda N."/>
            <person name="Wang M."/>
            <person name="Liu G.H."/>
            <person name="Pecoraro L."/>
            <person name="Huang H.X."/>
            <person name="Xiao X.J."/>
            <person name="Lin M."/>
            <person name="Wu X.Y."/>
            <person name="Wu W.L."/>
            <person name="Chen Y.Y."/>
            <person name="Chang S.B."/>
            <person name="Sakamoto S."/>
            <person name="Ohme-Takagi M."/>
            <person name="Yagi M."/>
            <person name="Zeng S.J."/>
            <person name="Shen C.Y."/>
            <person name="Yeh C.M."/>
            <person name="Luo Y.B."/>
            <person name="Tsai W.C."/>
            <person name="Van de Peer Y."/>
            <person name="Liu Z.J."/>
        </authorList>
    </citation>
    <scope>NUCLEOTIDE SEQUENCE [LARGE SCALE GENOMIC DNA]</scope>
    <source>
        <tissue evidence="1">The whole plant</tissue>
    </source>
</reference>
<evidence type="ECO:0000313" key="1">
    <source>
        <dbReference type="EMBL" id="PKU64998.1"/>
    </source>
</evidence>
<organism evidence="1 2">
    <name type="scientific">Dendrobium catenatum</name>
    <dbReference type="NCBI Taxonomy" id="906689"/>
    <lineage>
        <taxon>Eukaryota</taxon>
        <taxon>Viridiplantae</taxon>
        <taxon>Streptophyta</taxon>
        <taxon>Embryophyta</taxon>
        <taxon>Tracheophyta</taxon>
        <taxon>Spermatophyta</taxon>
        <taxon>Magnoliopsida</taxon>
        <taxon>Liliopsida</taxon>
        <taxon>Asparagales</taxon>
        <taxon>Orchidaceae</taxon>
        <taxon>Epidendroideae</taxon>
        <taxon>Malaxideae</taxon>
        <taxon>Dendrobiinae</taxon>
        <taxon>Dendrobium</taxon>
    </lineage>
</organism>
<accession>A0A2I0VNL6</accession>
<sequence length="195" mass="22145">MGAERDGDREKKLCACGVRRSREHRERELPAPWLRLVFNDICGSSIEVSCRISGRDAITAGYLDWWIEEGDNNSKVFHAYATARQNKNWIDQVPSCHLRSSSFILGRFLGGLLQQSSGFSARFKRKQKESVLCRTGVGEKESIVKASPPSSIAKLARMMDWTIDIGQSLFRAMFRMIVLEFELIVQDDIVSAWTI</sequence>
<name>A0A2I0VNL6_9ASPA</name>
<dbReference type="AlphaFoldDB" id="A0A2I0VNL6"/>
<protein>
    <submittedName>
        <fullName evidence="1">Uncharacterized protein</fullName>
    </submittedName>
</protein>